<dbReference type="AlphaFoldDB" id="D8LDV4"/>
<proteinExistence type="predicted"/>
<name>D8LDV4_ECTSI</name>
<sequence length="271" mass="29203">MALEQYLMPSDASRRDAHLPDTTLVEGYVVEHALRWKSNSVAGYLNAGGGIDLGAGAPADVAQLQRAPRVSVTLSEYLSAASPHADPSCDYGWYTPTASASSLPAAENSSQEGCYPAPPSPSAYPSSLPWRCNRVEVESTATVSLSPESIVLGGGGGGSTKYLVVVCMGREKLVAGWRRASDFEKLAAIARKAWMPKSCVAWEALERARRVDGGGPCNMPVVLRPRRLDSVYLQNKARFLEEFLKQYFFEAGSKDALLSFLDLKKPATAEV</sequence>
<protein>
    <recommendedName>
        <fullName evidence="3">PX domain-containing protein</fullName>
    </recommendedName>
</protein>
<evidence type="ECO:0008006" key="3">
    <source>
        <dbReference type="Google" id="ProtNLM"/>
    </source>
</evidence>
<dbReference type="EMBL" id="FN647912">
    <property type="protein sequence ID" value="CBN78511.1"/>
    <property type="molecule type" value="Genomic_DNA"/>
</dbReference>
<gene>
    <name evidence="1" type="ORF">Esi_0126_0074</name>
</gene>
<evidence type="ECO:0000313" key="1">
    <source>
        <dbReference type="EMBL" id="CBN78511.1"/>
    </source>
</evidence>
<dbReference type="InParanoid" id="D8LDV4"/>
<accession>D8LDV4</accession>
<dbReference type="OrthoDB" id="10439983at2759"/>
<keyword evidence="2" id="KW-1185">Reference proteome</keyword>
<dbReference type="EMBL" id="FN649731">
    <property type="protein sequence ID" value="CBN78511.1"/>
    <property type="molecule type" value="Genomic_DNA"/>
</dbReference>
<evidence type="ECO:0000313" key="2">
    <source>
        <dbReference type="Proteomes" id="UP000002630"/>
    </source>
</evidence>
<reference evidence="1 2" key="1">
    <citation type="journal article" date="2010" name="Nature">
        <title>The Ectocarpus genome and the independent evolution of multicellularity in brown algae.</title>
        <authorList>
            <person name="Cock J.M."/>
            <person name="Sterck L."/>
            <person name="Rouze P."/>
            <person name="Scornet D."/>
            <person name="Allen A.E."/>
            <person name="Amoutzias G."/>
            <person name="Anthouard V."/>
            <person name="Artiguenave F."/>
            <person name="Aury J.M."/>
            <person name="Badger J.H."/>
            <person name="Beszteri B."/>
            <person name="Billiau K."/>
            <person name="Bonnet E."/>
            <person name="Bothwell J.H."/>
            <person name="Bowler C."/>
            <person name="Boyen C."/>
            <person name="Brownlee C."/>
            <person name="Carrano C.J."/>
            <person name="Charrier B."/>
            <person name="Cho G.Y."/>
            <person name="Coelho S.M."/>
            <person name="Collen J."/>
            <person name="Corre E."/>
            <person name="Da Silva C."/>
            <person name="Delage L."/>
            <person name="Delaroque N."/>
            <person name="Dittami S.M."/>
            <person name="Doulbeau S."/>
            <person name="Elias M."/>
            <person name="Farnham G."/>
            <person name="Gachon C.M."/>
            <person name="Gschloessl B."/>
            <person name="Heesch S."/>
            <person name="Jabbari K."/>
            <person name="Jubin C."/>
            <person name="Kawai H."/>
            <person name="Kimura K."/>
            <person name="Kloareg B."/>
            <person name="Kupper F.C."/>
            <person name="Lang D."/>
            <person name="Le Bail A."/>
            <person name="Leblanc C."/>
            <person name="Lerouge P."/>
            <person name="Lohr M."/>
            <person name="Lopez P.J."/>
            <person name="Martens C."/>
            <person name="Maumus F."/>
            <person name="Michel G."/>
            <person name="Miranda-Saavedra D."/>
            <person name="Morales J."/>
            <person name="Moreau H."/>
            <person name="Motomura T."/>
            <person name="Nagasato C."/>
            <person name="Napoli C.A."/>
            <person name="Nelson D.R."/>
            <person name="Nyvall-Collen P."/>
            <person name="Peters A.F."/>
            <person name="Pommier C."/>
            <person name="Potin P."/>
            <person name="Poulain J."/>
            <person name="Quesneville H."/>
            <person name="Read B."/>
            <person name="Rensing S.A."/>
            <person name="Ritter A."/>
            <person name="Rousvoal S."/>
            <person name="Samanta M."/>
            <person name="Samson G."/>
            <person name="Schroeder D.C."/>
            <person name="Segurens B."/>
            <person name="Strittmatter M."/>
            <person name="Tonon T."/>
            <person name="Tregear J.W."/>
            <person name="Valentin K."/>
            <person name="von Dassow P."/>
            <person name="Yamagishi T."/>
            <person name="Van de Peer Y."/>
            <person name="Wincker P."/>
        </authorList>
    </citation>
    <scope>NUCLEOTIDE SEQUENCE [LARGE SCALE GENOMIC DNA]</scope>
    <source>
        <strain evidence="2">Ec32 / CCAP1310/4</strain>
    </source>
</reference>
<organism evidence="1 2">
    <name type="scientific">Ectocarpus siliculosus</name>
    <name type="common">Brown alga</name>
    <name type="synonym">Conferva siliculosa</name>
    <dbReference type="NCBI Taxonomy" id="2880"/>
    <lineage>
        <taxon>Eukaryota</taxon>
        <taxon>Sar</taxon>
        <taxon>Stramenopiles</taxon>
        <taxon>Ochrophyta</taxon>
        <taxon>PX clade</taxon>
        <taxon>Phaeophyceae</taxon>
        <taxon>Ectocarpales</taxon>
        <taxon>Ectocarpaceae</taxon>
        <taxon>Ectocarpus</taxon>
    </lineage>
</organism>
<dbReference type="Proteomes" id="UP000002630">
    <property type="component" value="Linkage Group LG06"/>
</dbReference>